<sequence length="747" mass="81619">MSQLILLSVVVVLLVTSSIRQADASLSHIPTAFSEDGRFLLIQMDELVLWDLETKALLAKVPLTSCHQVALLKHDGWVLCVKHDVVIYDWKNQESVATVPQESRQPYSLLAYSNQTDRMVLRHGNEAVSVWQVGKKLVPLKHIGLDAKAETQSVIASPDAKLLAIAQGRAIRLHDLTGTTIRDVSIKDGKPLDLLFAPDGATLAATIGNTILFIDTVEASIRGRAGLTIAEGAREHLTPRRFSHDSHRLVASDGERRYGLFDTDTGTVVSVTEFTYADQEHGVQAPTHLTAADISDDAEYVVGQAEHPTTLQIWDLRTGAMLPDLCGHDCRNIGPHVSLLKWSPNGLKIVVGIEGGLNPDVDGKISVWDMQTRSPELVLDPGQSQAKVLANRPTTPVTGVELSVKPVVLSPAEAGPAFVHAHALRALVTSPSANLLVTSADDGLLKVWEPSQGVFLRQLSLSAPASALAFSSDGALLAAGTTQGEVRLWDTQSWREFPSYATRQGQINALQFLTGKRFLVIAGTQPKVLVVDVVTRMIVKELVHTGFSLACEPKGCVRTRTTQGDVVETLSLLDGSPFLLTTSRTGRVVWNIGTWNEVEEPVGLPDVWSGLGWKRPFVATTMRARDPNAFTLALWDLKRNTVLASLDTFTKRDTEAVEKGPTVALGTSMAVDPLHRWVVTRVGEHLAVWDLSARAKKKTFHVNTPYHLHWTSDGQYLVVGTLDRKVLVWSAETMEPVHYLRDPSLAH</sequence>
<evidence type="ECO:0000313" key="3">
    <source>
        <dbReference type="Proteomes" id="UP000593737"/>
    </source>
</evidence>
<dbReference type="AlphaFoldDB" id="A0A7S8IYE5"/>
<dbReference type="EMBL" id="CP047423">
    <property type="protein sequence ID" value="QPD02984.1"/>
    <property type="molecule type" value="Genomic_DNA"/>
</dbReference>
<feature type="repeat" description="WD" evidence="1">
    <location>
        <begin position="698"/>
        <end position="739"/>
    </location>
</feature>
<evidence type="ECO:0008006" key="4">
    <source>
        <dbReference type="Google" id="ProtNLM"/>
    </source>
</evidence>
<keyword evidence="1" id="KW-0853">WD repeat</keyword>
<feature type="repeat" description="WD" evidence="1">
    <location>
        <begin position="417"/>
        <end position="458"/>
    </location>
</feature>
<dbReference type="SMART" id="SM00320">
    <property type="entry name" value="WD40"/>
    <property type="match status" value="6"/>
</dbReference>
<dbReference type="InterPro" id="IPR001680">
    <property type="entry name" value="WD40_rpt"/>
</dbReference>
<protein>
    <recommendedName>
        <fullName evidence="4">WD40 repeat domain-containing protein</fullName>
    </recommendedName>
</protein>
<dbReference type="PANTHER" id="PTHR19879:SF9">
    <property type="entry name" value="TRANSCRIPTION INITIATION FACTOR TFIID SUBUNIT 5"/>
    <property type="match status" value="1"/>
</dbReference>
<proteinExistence type="predicted"/>
<evidence type="ECO:0000313" key="2">
    <source>
        <dbReference type="EMBL" id="QPD02984.1"/>
    </source>
</evidence>
<dbReference type="SUPFAM" id="SSF82171">
    <property type="entry name" value="DPP6 N-terminal domain-like"/>
    <property type="match status" value="1"/>
</dbReference>
<dbReference type="PANTHER" id="PTHR19879">
    <property type="entry name" value="TRANSCRIPTION INITIATION FACTOR TFIID"/>
    <property type="match status" value="1"/>
</dbReference>
<evidence type="ECO:0000256" key="1">
    <source>
        <dbReference type="PROSITE-ProRule" id="PRU00221"/>
    </source>
</evidence>
<dbReference type="KEGG" id="nkf:Nkreftii_000758"/>
<dbReference type="Gene3D" id="2.130.10.10">
    <property type="entry name" value="YVTN repeat-like/Quinoprotein amine dehydrogenase"/>
    <property type="match status" value="4"/>
</dbReference>
<dbReference type="PROSITE" id="PS50082">
    <property type="entry name" value="WD_REPEATS_2"/>
    <property type="match status" value="3"/>
</dbReference>
<name>A0A7S8IYE5_9BACT</name>
<accession>A0A7S8IYE5</accession>
<dbReference type="PROSITE" id="PS50294">
    <property type="entry name" value="WD_REPEATS_REGION"/>
    <property type="match status" value="1"/>
</dbReference>
<dbReference type="Proteomes" id="UP000593737">
    <property type="component" value="Chromosome"/>
</dbReference>
<gene>
    <name evidence="2" type="ORF">Nkreftii_000758</name>
</gene>
<dbReference type="SUPFAM" id="SSF50978">
    <property type="entry name" value="WD40 repeat-like"/>
    <property type="match status" value="2"/>
</dbReference>
<reference evidence="2 3" key="1">
    <citation type="journal article" date="2020" name="ISME J.">
        <title>Enrichment and physiological characterization of a novel comammox Nitrospira indicates ammonium inhibition of complete nitrification.</title>
        <authorList>
            <person name="Sakoula D."/>
            <person name="Koch H."/>
            <person name="Frank J."/>
            <person name="Jetten M.S.M."/>
            <person name="van Kessel M.A.H.J."/>
            <person name="Lucker S."/>
        </authorList>
    </citation>
    <scope>NUCLEOTIDE SEQUENCE [LARGE SCALE GENOMIC DNA]</scope>
    <source>
        <strain evidence="2">Comreactor17</strain>
    </source>
</reference>
<feature type="repeat" description="WD" evidence="1">
    <location>
        <begin position="467"/>
        <end position="499"/>
    </location>
</feature>
<dbReference type="Pfam" id="PF00400">
    <property type="entry name" value="WD40"/>
    <property type="match status" value="3"/>
</dbReference>
<dbReference type="InterPro" id="IPR036322">
    <property type="entry name" value="WD40_repeat_dom_sf"/>
</dbReference>
<organism evidence="2 3">
    <name type="scientific">Candidatus Nitrospira kreftii</name>
    <dbReference type="NCBI Taxonomy" id="2652173"/>
    <lineage>
        <taxon>Bacteria</taxon>
        <taxon>Pseudomonadati</taxon>
        <taxon>Nitrospirota</taxon>
        <taxon>Nitrospiria</taxon>
        <taxon>Nitrospirales</taxon>
        <taxon>Nitrospiraceae</taxon>
        <taxon>Nitrospira</taxon>
    </lineage>
</organism>
<dbReference type="InterPro" id="IPR015943">
    <property type="entry name" value="WD40/YVTN_repeat-like_dom_sf"/>
</dbReference>